<dbReference type="PANTHER" id="PTHR24183:SF1">
    <property type="entry name" value="FIBRONECTIN TYPE 3 AND ANKYRIN REPEAT DOMAINS PROTEIN 1"/>
    <property type="match status" value="1"/>
</dbReference>
<dbReference type="InterPro" id="IPR036116">
    <property type="entry name" value="FN3_sf"/>
</dbReference>
<dbReference type="SMART" id="SM00060">
    <property type="entry name" value="FN3"/>
    <property type="match status" value="1"/>
</dbReference>
<feature type="repeat" description="ANK" evidence="1">
    <location>
        <begin position="175"/>
        <end position="207"/>
    </location>
</feature>
<dbReference type="Pfam" id="PF12796">
    <property type="entry name" value="Ank_2"/>
    <property type="match status" value="2"/>
</dbReference>
<name>A0ABQ8M5S8_LABRO</name>
<sequence>MPVCSGTALSCARSGQERCRDRGRMTLMFMFLCPSCPAGERQRSGVLTVGQVSHHSIELTWTREHGTTWTDPPENWTCFILEQKNNKKQTYKEIHKGYTTRFTVENLEPKTTYTFRLKVTWPSGQQHYYPSVSASTEKEPLNGRNLHNAVLRSDELELCRVLQSIKVTVDVPDKLDFTPLMMAAMKGFTSGVQILLDYGADVNKKNSSGKDSLMLACFHGHLDTVKFLRSCGASWSSRDRSGCCALHWAAAGGHLPVVQYLIKDGCEVDVLDGTSWTPLMSISVLTGDTAAASLLIKAGADVNVQDRDGKTPLMVAVLNNYEHLVKVLLENGADPNIQNQSGVSAVEMARAFERKCSVFIYPDKSPMNLCQRCKPTDRSVFEGDQRDYGNI</sequence>
<reference evidence="3 4" key="1">
    <citation type="submission" date="2022-01" db="EMBL/GenBank/DDBJ databases">
        <title>A high-quality chromosome-level genome assembly of rohu carp, Labeo rohita.</title>
        <authorList>
            <person name="Arick M.A. II"/>
            <person name="Hsu C.-Y."/>
            <person name="Magbanua Z."/>
            <person name="Pechanova O."/>
            <person name="Grover C."/>
            <person name="Miller E."/>
            <person name="Thrash A."/>
            <person name="Ezzel L."/>
            <person name="Alam S."/>
            <person name="Benzie J."/>
            <person name="Hamilton M."/>
            <person name="Karsi A."/>
            <person name="Lawrence M.L."/>
            <person name="Peterson D.G."/>
        </authorList>
    </citation>
    <scope>NUCLEOTIDE SEQUENCE [LARGE SCALE GENOMIC DNA]</scope>
    <source>
        <strain evidence="4">BAU-BD-2019</strain>
        <tissue evidence="3">Blood</tissue>
    </source>
</reference>
<dbReference type="Gene3D" id="1.25.40.20">
    <property type="entry name" value="Ankyrin repeat-containing domain"/>
    <property type="match status" value="1"/>
</dbReference>
<dbReference type="InterPro" id="IPR013783">
    <property type="entry name" value="Ig-like_fold"/>
</dbReference>
<dbReference type="InterPro" id="IPR036770">
    <property type="entry name" value="Ankyrin_rpt-contain_sf"/>
</dbReference>
<dbReference type="SUPFAM" id="SSF49265">
    <property type="entry name" value="Fibronectin type III"/>
    <property type="match status" value="1"/>
</dbReference>
<dbReference type="PROSITE" id="PS50088">
    <property type="entry name" value="ANK_REPEAT"/>
    <property type="match status" value="4"/>
</dbReference>
<evidence type="ECO:0000256" key="1">
    <source>
        <dbReference type="PROSITE-ProRule" id="PRU00023"/>
    </source>
</evidence>
<dbReference type="InterPro" id="IPR003961">
    <property type="entry name" value="FN3_dom"/>
</dbReference>
<organism evidence="3 4">
    <name type="scientific">Labeo rohita</name>
    <name type="common">Indian major carp</name>
    <name type="synonym">Cyprinus rohita</name>
    <dbReference type="NCBI Taxonomy" id="84645"/>
    <lineage>
        <taxon>Eukaryota</taxon>
        <taxon>Metazoa</taxon>
        <taxon>Chordata</taxon>
        <taxon>Craniata</taxon>
        <taxon>Vertebrata</taxon>
        <taxon>Euteleostomi</taxon>
        <taxon>Actinopterygii</taxon>
        <taxon>Neopterygii</taxon>
        <taxon>Teleostei</taxon>
        <taxon>Ostariophysi</taxon>
        <taxon>Cypriniformes</taxon>
        <taxon>Cyprinidae</taxon>
        <taxon>Labeoninae</taxon>
        <taxon>Labeonini</taxon>
        <taxon>Labeo</taxon>
    </lineage>
</organism>
<dbReference type="PROSITE" id="PS50853">
    <property type="entry name" value="FN3"/>
    <property type="match status" value="1"/>
</dbReference>
<dbReference type="SUPFAM" id="SSF48403">
    <property type="entry name" value="Ankyrin repeat"/>
    <property type="match status" value="1"/>
</dbReference>
<gene>
    <name evidence="3" type="ORF">H4Q32_016280</name>
</gene>
<keyword evidence="4" id="KW-1185">Reference proteome</keyword>
<proteinExistence type="predicted"/>
<comment type="caution">
    <text evidence="3">The sequence shown here is derived from an EMBL/GenBank/DDBJ whole genome shotgun (WGS) entry which is preliminary data.</text>
</comment>
<feature type="repeat" description="ANK" evidence="1">
    <location>
        <begin position="241"/>
        <end position="273"/>
    </location>
</feature>
<dbReference type="SMART" id="SM00248">
    <property type="entry name" value="ANK"/>
    <property type="match status" value="5"/>
</dbReference>
<evidence type="ECO:0000259" key="2">
    <source>
        <dbReference type="PROSITE" id="PS50853"/>
    </source>
</evidence>
<feature type="repeat" description="ANK" evidence="1">
    <location>
        <begin position="308"/>
        <end position="340"/>
    </location>
</feature>
<dbReference type="PANTHER" id="PTHR24183">
    <property type="entry name" value="FIBRONECTIN TYPE 3 AND ANKYRIN REPEAT DOMAINS PROTEIN 1"/>
    <property type="match status" value="1"/>
</dbReference>
<dbReference type="Gene3D" id="2.60.40.10">
    <property type="entry name" value="Immunoglobulins"/>
    <property type="match status" value="1"/>
</dbReference>
<evidence type="ECO:0000313" key="4">
    <source>
        <dbReference type="Proteomes" id="UP000830375"/>
    </source>
</evidence>
<feature type="domain" description="Fibronectin type-III" evidence="2">
    <location>
        <begin position="43"/>
        <end position="139"/>
    </location>
</feature>
<feature type="repeat" description="ANK" evidence="1">
    <location>
        <begin position="208"/>
        <end position="240"/>
    </location>
</feature>
<dbReference type="InterPro" id="IPR002110">
    <property type="entry name" value="Ankyrin_rpt"/>
</dbReference>
<dbReference type="PROSITE" id="PS50297">
    <property type="entry name" value="ANK_REP_REGION"/>
    <property type="match status" value="3"/>
</dbReference>
<accession>A0ABQ8M5S8</accession>
<evidence type="ECO:0000313" key="3">
    <source>
        <dbReference type="EMBL" id="KAI2658255.1"/>
    </source>
</evidence>
<dbReference type="CDD" id="cd00063">
    <property type="entry name" value="FN3"/>
    <property type="match status" value="1"/>
</dbReference>
<dbReference type="Proteomes" id="UP000830375">
    <property type="component" value="Unassembled WGS sequence"/>
</dbReference>
<dbReference type="PRINTS" id="PR01415">
    <property type="entry name" value="ANKYRIN"/>
</dbReference>
<protein>
    <submittedName>
        <fullName evidence="3">Fibronectin type 3 and ankyrin repeat domains protein 1</fullName>
    </submittedName>
</protein>
<dbReference type="EMBL" id="JACTAM010000012">
    <property type="protein sequence ID" value="KAI2658255.1"/>
    <property type="molecule type" value="Genomic_DNA"/>
</dbReference>
<keyword evidence="1" id="KW-0040">ANK repeat</keyword>